<dbReference type="EMBL" id="BARV01037654">
    <property type="protein sequence ID" value="GAI53007.1"/>
    <property type="molecule type" value="Genomic_DNA"/>
</dbReference>
<evidence type="ECO:0008006" key="2">
    <source>
        <dbReference type="Google" id="ProtNLM"/>
    </source>
</evidence>
<comment type="caution">
    <text evidence="1">The sequence shown here is derived from an EMBL/GenBank/DDBJ whole genome shotgun (WGS) entry which is preliminary data.</text>
</comment>
<feature type="non-terminal residue" evidence="1">
    <location>
        <position position="38"/>
    </location>
</feature>
<evidence type="ECO:0000313" key="1">
    <source>
        <dbReference type="EMBL" id="GAI53007.1"/>
    </source>
</evidence>
<reference evidence="1" key="1">
    <citation type="journal article" date="2014" name="Front. Microbiol.">
        <title>High frequency of phylogenetically diverse reductive dehalogenase-homologous genes in deep subseafloor sedimentary metagenomes.</title>
        <authorList>
            <person name="Kawai M."/>
            <person name="Futagami T."/>
            <person name="Toyoda A."/>
            <person name="Takaki Y."/>
            <person name="Nishi S."/>
            <person name="Hori S."/>
            <person name="Arai W."/>
            <person name="Tsubouchi T."/>
            <person name="Morono Y."/>
            <person name="Uchiyama I."/>
            <person name="Ito T."/>
            <person name="Fujiyama A."/>
            <person name="Inagaki F."/>
            <person name="Takami H."/>
        </authorList>
    </citation>
    <scope>NUCLEOTIDE SEQUENCE</scope>
    <source>
        <strain evidence="1">Expedition CK06-06</strain>
    </source>
</reference>
<gene>
    <name evidence="1" type="ORF">S06H3_58208</name>
</gene>
<name>X1P9P1_9ZZZZ</name>
<dbReference type="AlphaFoldDB" id="X1P9P1"/>
<proteinExistence type="predicted"/>
<organism evidence="1">
    <name type="scientific">marine sediment metagenome</name>
    <dbReference type="NCBI Taxonomy" id="412755"/>
    <lineage>
        <taxon>unclassified sequences</taxon>
        <taxon>metagenomes</taxon>
        <taxon>ecological metagenomes</taxon>
    </lineage>
</organism>
<accession>X1P9P1</accession>
<protein>
    <recommendedName>
        <fullName evidence="2">Sulfite exporter TauE/SafE family protein</fullName>
    </recommendedName>
</protein>
<sequence>MEIIILLLIFILGFCCEFIDSSLGMGYGTLMSPILLIL</sequence>